<dbReference type="PROSITE" id="PS51186">
    <property type="entry name" value="GNAT"/>
    <property type="match status" value="1"/>
</dbReference>
<evidence type="ECO:0000313" key="4">
    <source>
        <dbReference type="EMBL" id="UFZ02106.1"/>
    </source>
</evidence>
<dbReference type="InterPro" id="IPR050832">
    <property type="entry name" value="Bact_Acetyltransf"/>
</dbReference>
<dbReference type="PIRSF" id="PIRSF028520">
    <property type="entry name" value="UCP028520"/>
    <property type="match status" value="1"/>
</dbReference>
<reference evidence="4" key="1">
    <citation type="journal article" date="2024" name="Antonie Van Leeuwenhoek">
        <title>Bradyrhizobium ontarionense sp. nov., a novel bacterial symbiont isolated from Aeschynomene indica (Indian jointvetch), harbours photosynthesis, nitrogen fixation and nitrous oxide (N2O) reductase genes.</title>
        <authorList>
            <person name="Bromfield E.S.P."/>
            <person name="Cloutier S."/>
        </authorList>
    </citation>
    <scope>NUCLEOTIDE SEQUENCE</scope>
    <source>
        <strain evidence="4">A19</strain>
    </source>
</reference>
<dbReference type="RefSeq" id="WP_231317898.1">
    <property type="nucleotide sequence ID" value="NZ_CP088156.1"/>
</dbReference>
<evidence type="ECO:0000256" key="1">
    <source>
        <dbReference type="ARBA" id="ARBA00022679"/>
    </source>
</evidence>
<dbReference type="Pfam" id="PF00583">
    <property type="entry name" value="Acetyltransf_1"/>
    <property type="match status" value="1"/>
</dbReference>
<dbReference type="Gene3D" id="3.40.630.30">
    <property type="match status" value="1"/>
</dbReference>
<dbReference type="EMBL" id="CP088156">
    <property type="protein sequence ID" value="UFZ02106.1"/>
    <property type="molecule type" value="Genomic_DNA"/>
</dbReference>
<dbReference type="EC" id="2.3.1.-" evidence="4"/>
<dbReference type="SUPFAM" id="SSF55729">
    <property type="entry name" value="Acyl-CoA N-acyltransferases (Nat)"/>
    <property type="match status" value="1"/>
</dbReference>
<gene>
    <name evidence="4" type="ORF">LQG66_22705</name>
</gene>
<dbReference type="InterPro" id="IPR000182">
    <property type="entry name" value="GNAT_dom"/>
</dbReference>
<evidence type="ECO:0000256" key="2">
    <source>
        <dbReference type="ARBA" id="ARBA00023315"/>
    </source>
</evidence>
<keyword evidence="2 4" id="KW-0012">Acyltransferase</keyword>
<evidence type="ECO:0000313" key="5">
    <source>
        <dbReference type="Proteomes" id="UP001431010"/>
    </source>
</evidence>
<name>A0ABY3R4A2_9BRAD</name>
<dbReference type="Proteomes" id="UP001431010">
    <property type="component" value="Chromosome"/>
</dbReference>
<dbReference type="PANTHER" id="PTHR43877">
    <property type="entry name" value="AMINOALKYLPHOSPHONATE N-ACETYLTRANSFERASE-RELATED-RELATED"/>
    <property type="match status" value="1"/>
</dbReference>
<keyword evidence="1 4" id="KW-0808">Transferase</keyword>
<protein>
    <submittedName>
        <fullName evidence="4">GNAT family N-acetyltransferase</fullName>
        <ecNumber evidence="4">2.3.1.-</ecNumber>
    </submittedName>
</protein>
<organism evidence="4 5">
    <name type="scientific">Bradyrhizobium ontarionense</name>
    <dbReference type="NCBI Taxonomy" id="2898149"/>
    <lineage>
        <taxon>Bacteria</taxon>
        <taxon>Pseudomonadati</taxon>
        <taxon>Pseudomonadota</taxon>
        <taxon>Alphaproteobacteria</taxon>
        <taxon>Hyphomicrobiales</taxon>
        <taxon>Nitrobacteraceae</taxon>
        <taxon>Bradyrhizobium</taxon>
    </lineage>
</organism>
<feature type="domain" description="N-acetyltransferase" evidence="3">
    <location>
        <begin position="13"/>
        <end position="168"/>
    </location>
</feature>
<dbReference type="InterPro" id="IPR016181">
    <property type="entry name" value="Acyl_CoA_acyltransferase"/>
</dbReference>
<dbReference type="PANTHER" id="PTHR43877:SF2">
    <property type="entry name" value="AMINOALKYLPHOSPHONATE N-ACETYLTRANSFERASE-RELATED"/>
    <property type="match status" value="1"/>
</dbReference>
<sequence>MISLITPVTASGLRAEPVLAAALLGLNNAHASELSWLTPDAFAHLLGQAWRAWRIGKADALMIALEEAADYDNPNHRWFRARYDRFVYVDRIVVAEAARGHGLARRLYEQLIGEATAAGHERMVCEVNLDPPNPQSDAFHAALGFTALATASIHDGTKTVRYLIKSLR</sequence>
<dbReference type="CDD" id="cd04301">
    <property type="entry name" value="NAT_SF"/>
    <property type="match status" value="1"/>
</dbReference>
<accession>A0ABY3R4A2</accession>
<dbReference type="GO" id="GO:0016746">
    <property type="term" value="F:acyltransferase activity"/>
    <property type="evidence" value="ECO:0007669"/>
    <property type="project" value="UniProtKB-KW"/>
</dbReference>
<evidence type="ECO:0000259" key="3">
    <source>
        <dbReference type="PROSITE" id="PS51186"/>
    </source>
</evidence>
<keyword evidence="5" id="KW-1185">Reference proteome</keyword>
<dbReference type="InterPro" id="IPR016890">
    <property type="entry name" value="UCP028520"/>
</dbReference>
<proteinExistence type="predicted"/>